<evidence type="ECO:0000259" key="7">
    <source>
        <dbReference type="Pfam" id="PF03775"/>
    </source>
</evidence>
<feature type="domain" description="Septum formation inhibitor MinC N-terminal" evidence="8">
    <location>
        <begin position="10"/>
        <end position="81"/>
    </location>
</feature>
<protein>
    <recommendedName>
        <fullName evidence="6">Probable septum site-determining protein MinC</fullName>
    </recommendedName>
</protein>
<evidence type="ECO:0000313" key="10">
    <source>
        <dbReference type="Proteomes" id="UP001041814"/>
    </source>
</evidence>
<comment type="caution">
    <text evidence="9">The sequence shown here is derived from an EMBL/GenBank/DDBJ whole genome shotgun (WGS) entry which is preliminary data.</text>
</comment>
<dbReference type="InterPro" id="IPR007874">
    <property type="entry name" value="MinC_N"/>
</dbReference>
<keyword evidence="3 6" id="KW-0717">Septation</keyword>
<dbReference type="Proteomes" id="UP001041814">
    <property type="component" value="Unassembled WGS sequence"/>
</dbReference>
<dbReference type="InterPro" id="IPR016098">
    <property type="entry name" value="CAP/MinC_C"/>
</dbReference>
<dbReference type="PANTHER" id="PTHR34108">
    <property type="entry name" value="SEPTUM SITE-DETERMINING PROTEIN MINC"/>
    <property type="match status" value="1"/>
</dbReference>
<evidence type="ECO:0000256" key="5">
    <source>
        <dbReference type="ARBA" id="ARBA00025606"/>
    </source>
</evidence>
<dbReference type="InterPro" id="IPR013033">
    <property type="entry name" value="MinC"/>
</dbReference>
<feature type="domain" description="Septum formation inhibitor MinC C-terminal" evidence="7">
    <location>
        <begin position="145"/>
        <end position="247"/>
    </location>
</feature>
<evidence type="ECO:0000313" key="9">
    <source>
        <dbReference type="EMBL" id="MBK1711853.1"/>
    </source>
</evidence>
<organism evidence="9 10">
    <name type="scientific">Rubrivivax gelatinosus</name>
    <name type="common">Rhodocyclus gelatinosus</name>
    <name type="synonym">Rhodopseudomonas gelatinosa</name>
    <dbReference type="NCBI Taxonomy" id="28068"/>
    <lineage>
        <taxon>Bacteria</taxon>
        <taxon>Pseudomonadati</taxon>
        <taxon>Pseudomonadota</taxon>
        <taxon>Betaproteobacteria</taxon>
        <taxon>Burkholderiales</taxon>
        <taxon>Sphaerotilaceae</taxon>
        <taxon>Rubrivivax</taxon>
    </lineage>
</organism>
<dbReference type="Gene3D" id="2.160.20.70">
    <property type="match status" value="1"/>
</dbReference>
<dbReference type="InterPro" id="IPR036145">
    <property type="entry name" value="MinC_C_sf"/>
</dbReference>
<comment type="function">
    <text evidence="5 6">Cell division inhibitor that blocks the formation of polar Z ring septums. Rapidly oscillates between the poles of the cell to destabilize FtsZ filaments that have formed before they mature into polar Z rings. Prevents FtsZ polymerization.</text>
</comment>
<evidence type="ECO:0000256" key="4">
    <source>
        <dbReference type="ARBA" id="ARBA00023306"/>
    </source>
</evidence>
<sequence>MSHLPAVPLFDLKSTAWLLTALRLHSADAAALGAALDQRFADSPGLFDDEPLVVDLSPLRDGEAVPDFAALLAHLARHRMRAVAAQGGNAAQMDAARAAGLPPATEPEVRHEARPEPETREVVREVEVIREVEVPVPAAAATTLIVDKPLRSGQRVYARGGDLVVLSVVSFGAEVIADGSIHVYAPLRGRAIAGARGDADARIFSTCMEPQLVSVAGMYRTTETPLADDVLGKPAQVRLEGERLVIEPLAVS</sequence>
<evidence type="ECO:0000259" key="8">
    <source>
        <dbReference type="Pfam" id="PF05209"/>
    </source>
</evidence>
<reference evidence="9" key="1">
    <citation type="submission" date="2017-08" db="EMBL/GenBank/DDBJ databases">
        <authorList>
            <person name="Imhoff J.F."/>
            <person name="Rahn T."/>
            <person name="Kuenzel S."/>
            <person name="Neulinger S.C."/>
        </authorList>
    </citation>
    <scope>NUCLEOTIDE SEQUENCE</scope>
    <source>
        <strain evidence="9">IM 151</strain>
    </source>
</reference>
<dbReference type="HAMAP" id="MF_00267">
    <property type="entry name" value="MinC"/>
    <property type="match status" value="1"/>
</dbReference>
<dbReference type="EMBL" id="NRRU01000008">
    <property type="protein sequence ID" value="MBK1711853.1"/>
    <property type="molecule type" value="Genomic_DNA"/>
</dbReference>
<dbReference type="InterPro" id="IPR005526">
    <property type="entry name" value="Septum_form_inhib_MinC_C"/>
</dbReference>
<evidence type="ECO:0000256" key="1">
    <source>
        <dbReference type="ARBA" id="ARBA00006291"/>
    </source>
</evidence>
<keyword evidence="10" id="KW-1185">Reference proteome</keyword>
<reference evidence="9" key="2">
    <citation type="journal article" date="2020" name="Microorganisms">
        <title>Osmotic Adaptation and Compatible Solute Biosynthesis of Phototrophic Bacteria as Revealed from Genome Analyses.</title>
        <authorList>
            <person name="Imhoff J.F."/>
            <person name="Rahn T."/>
            <person name="Kunzel S."/>
            <person name="Keller A."/>
            <person name="Neulinger S.C."/>
        </authorList>
    </citation>
    <scope>NUCLEOTIDE SEQUENCE</scope>
    <source>
        <strain evidence="9">IM 151</strain>
    </source>
</reference>
<dbReference type="SUPFAM" id="SSF63848">
    <property type="entry name" value="Cell-division inhibitor MinC, C-terminal domain"/>
    <property type="match status" value="1"/>
</dbReference>
<gene>
    <name evidence="6 9" type="primary">minC</name>
    <name evidence="9" type="ORF">CKO43_03540</name>
</gene>
<dbReference type="Gene3D" id="3.30.70.260">
    <property type="match status" value="1"/>
</dbReference>
<comment type="subunit">
    <text evidence="6">Interacts with MinD and FtsZ.</text>
</comment>
<accession>A0ABS1DPB9</accession>
<proteinExistence type="inferred from homology"/>
<evidence type="ECO:0000256" key="2">
    <source>
        <dbReference type="ARBA" id="ARBA00022618"/>
    </source>
</evidence>
<dbReference type="NCBIfam" id="TIGR01222">
    <property type="entry name" value="minC"/>
    <property type="match status" value="1"/>
</dbReference>
<dbReference type="Pfam" id="PF05209">
    <property type="entry name" value="MinC_N"/>
    <property type="match status" value="1"/>
</dbReference>
<dbReference type="Pfam" id="PF03775">
    <property type="entry name" value="MinC_C"/>
    <property type="match status" value="1"/>
</dbReference>
<evidence type="ECO:0000256" key="3">
    <source>
        <dbReference type="ARBA" id="ARBA00023210"/>
    </source>
</evidence>
<dbReference type="PANTHER" id="PTHR34108:SF1">
    <property type="entry name" value="SEPTUM SITE-DETERMINING PROTEIN MINC"/>
    <property type="match status" value="1"/>
</dbReference>
<keyword evidence="2 6" id="KW-0132">Cell division</keyword>
<comment type="similarity">
    <text evidence="1 6">Belongs to the MinC family.</text>
</comment>
<name>A0ABS1DPB9_RUBGE</name>
<keyword evidence="4 6" id="KW-0131">Cell cycle</keyword>
<dbReference type="RefSeq" id="WP_200377852.1">
    <property type="nucleotide sequence ID" value="NZ_NRRU01000008.1"/>
</dbReference>
<evidence type="ECO:0000256" key="6">
    <source>
        <dbReference type="HAMAP-Rule" id="MF_00267"/>
    </source>
</evidence>